<evidence type="ECO:0000313" key="10">
    <source>
        <dbReference type="Ensembl" id="ENSEBUP00000003146.1"/>
    </source>
</evidence>
<keyword evidence="7" id="KW-0175">Coiled coil</keyword>
<evidence type="ECO:0000256" key="1">
    <source>
        <dbReference type="ARBA" id="ARBA00022843"/>
    </source>
</evidence>
<keyword evidence="3" id="KW-0238">DNA-binding</keyword>
<dbReference type="SMART" id="SM00338">
    <property type="entry name" value="BRLZ"/>
    <property type="match status" value="1"/>
</dbReference>
<keyword evidence="5" id="KW-0539">Nucleus</keyword>
<evidence type="ECO:0000256" key="6">
    <source>
        <dbReference type="ARBA" id="ARBA00040165"/>
    </source>
</evidence>
<dbReference type="GO" id="GO:0005634">
    <property type="term" value="C:nucleus"/>
    <property type="evidence" value="ECO:0007669"/>
    <property type="project" value="TreeGrafter"/>
</dbReference>
<feature type="domain" description="BZIP" evidence="9">
    <location>
        <begin position="78"/>
        <end position="141"/>
    </location>
</feature>
<accession>A0A8C4PXL8</accession>
<dbReference type="InterPro" id="IPR004827">
    <property type="entry name" value="bZIP"/>
</dbReference>
<feature type="coiled-coil region" evidence="7">
    <location>
        <begin position="89"/>
        <end position="144"/>
    </location>
</feature>
<evidence type="ECO:0000259" key="9">
    <source>
        <dbReference type="PROSITE" id="PS50217"/>
    </source>
</evidence>
<feature type="region of interest" description="Disordered" evidence="8">
    <location>
        <begin position="39"/>
        <end position="72"/>
    </location>
</feature>
<dbReference type="PANTHER" id="PTHR46542:SF1">
    <property type="entry name" value="X-BOX BINDING PROTEIN 1"/>
    <property type="match status" value="1"/>
</dbReference>
<dbReference type="InterPro" id="IPR052470">
    <property type="entry name" value="ER_Stress-Reg_TF"/>
</dbReference>
<name>A0A8C4PXL8_EPTBU</name>
<dbReference type="GeneTree" id="ENSGT00940000171331"/>
<dbReference type="Gene3D" id="1.20.5.170">
    <property type="match status" value="1"/>
</dbReference>
<reference evidence="10" key="1">
    <citation type="submission" date="2025-08" db="UniProtKB">
        <authorList>
            <consortium name="Ensembl"/>
        </authorList>
    </citation>
    <scope>IDENTIFICATION</scope>
</reference>
<dbReference type="Ensembl" id="ENSEBUT00000003510.1">
    <property type="protein sequence ID" value="ENSEBUP00000003146.1"/>
    <property type="gene ID" value="ENSEBUG00000002318.1"/>
</dbReference>
<reference evidence="10" key="2">
    <citation type="submission" date="2025-09" db="UniProtKB">
        <authorList>
            <consortium name="Ensembl"/>
        </authorList>
    </citation>
    <scope>IDENTIFICATION</scope>
</reference>
<evidence type="ECO:0000313" key="11">
    <source>
        <dbReference type="Proteomes" id="UP000694388"/>
    </source>
</evidence>
<dbReference type="GO" id="GO:0000981">
    <property type="term" value="F:DNA-binding transcription factor activity, RNA polymerase II-specific"/>
    <property type="evidence" value="ECO:0007669"/>
    <property type="project" value="TreeGrafter"/>
</dbReference>
<dbReference type="Proteomes" id="UP000694388">
    <property type="component" value="Unplaced"/>
</dbReference>
<dbReference type="PANTHER" id="PTHR46542">
    <property type="entry name" value="X-BOX BINDING PROTEIN 1"/>
    <property type="match status" value="1"/>
</dbReference>
<evidence type="ECO:0000256" key="3">
    <source>
        <dbReference type="ARBA" id="ARBA00023125"/>
    </source>
</evidence>
<dbReference type="CDD" id="cd14691">
    <property type="entry name" value="bZIP_XBP1"/>
    <property type="match status" value="1"/>
</dbReference>
<keyword evidence="2" id="KW-0805">Transcription regulation</keyword>
<evidence type="ECO:0000256" key="2">
    <source>
        <dbReference type="ARBA" id="ARBA00023015"/>
    </source>
</evidence>
<organism evidence="10 11">
    <name type="scientific">Eptatretus burgeri</name>
    <name type="common">Inshore hagfish</name>
    <dbReference type="NCBI Taxonomy" id="7764"/>
    <lineage>
        <taxon>Eukaryota</taxon>
        <taxon>Metazoa</taxon>
        <taxon>Chordata</taxon>
        <taxon>Craniata</taxon>
        <taxon>Vertebrata</taxon>
        <taxon>Cyclostomata</taxon>
        <taxon>Myxini</taxon>
        <taxon>Myxiniformes</taxon>
        <taxon>Myxinidae</taxon>
        <taxon>Eptatretinae</taxon>
        <taxon>Eptatretus</taxon>
    </lineage>
</organism>
<evidence type="ECO:0000256" key="5">
    <source>
        <dbReference type="ARBA" id="ARBA00023242"/>
    </source>
</evidence>
<dbReference type="InterPro" id="IPR046347">
    <property type="entry name" value="bZIP_sf"/>
</dbReference>
<evidence type="ECO:0000256" key="8">
    <source>
        <dbReference type="SAM" id="MobiDB-lite"/>
    </source>
</evidence>
<proteinExistence type="predicted"/>
<dbReference type="PROSITE" id="PS00036">
    <property type="entry name" value="BZIP_BASIC"/>
    <property type="match status" value="1"/>
</dbReference>
<sequence length="261" mass="29341">MVAVLANGAVRQGPLPTASGLQLPKCGFIIASNVLRSASPGEVSSSDDDDGACSGSTSERDSSRPVHKRQRLSHLTIEEKVLRRKLKNRVAAQTARDRKKDRMTKLEQQVERLLAQNRQLADENRQLKERAACLLSANAHLQQRLANEEGKANLSQEVGSGNTDSCRLLESAELEHCAPLQQRQAWTTVFLTCHLHWSLLVTLLWLSWTFWILSSKPLLHPIGHSHRHLTPLPPKVATRSQVRRMNCAKIRKVRWAYRPPP</sequence>
<dbReference type="SUPFAM" id="SSF57959">
    <property type="entry name" value="Leucine zipper domain"/>
    <property type="match status" value="1"/>
</dbReference>
<keyword evidence="4" id="KW-0804">Transcription</keyword>
<dbReference type="PRINTS" id="PR00043">
    <property type="entry name" value="LEUZIPPRJUN"/>
</dbReference>
<keyword evidence="11" id="KW-1185">Reference proteome</keyword>
<dbReference type="InterPro" id="IPR002112">
    <property type="entry name" value="Leuzip_Jun"/>
</dbReference>
<evidence type="ECO:0000256" key="7">
    <source>
        <dbReference type="SAM" id="Coils"/>
    </source>
</evidence>
<evidence type="ECO:0000256" key="4">
    <source>
        <dbReference type="ARBA" id="ARBA00023163"/>
    </source>
</evidence>
<dbReference type="PROSITE" id="PS50217">
    <property type="entry name" value="BZIP"/>
    <property type="match status" value="1"/>
</dbReference>
<keyword evidence="1" id="KW-0832">Ubl conjugation</keyword>
<dbReference type="GO" id="GO:0000977">
    <property type="term" value="F:RNA polymerase II transcription regulatory region sequence-specific DNA binding"/>
    <property type="evidence" value="ECO:0007669"/>
    <property type="project" value="TreeGrafter"/>
</dbReference>
<dbReference type="AlphaFoldDB" id="A0A8C4PXL8"/>
<protein>
    <recommendedName>
        <fullName evidence="6">X-box-binding protein 1</fullName>
    </recommendedName>
</protein>
<dbReference type="Pfam" id="PF00170">
    <property type="entry name" value="bZIP_1"/>
    <property type="match status" value="1"/>
</dbReference>